<dbReference type="PANTHER" id="PTHR43130">
    <property type="entry name" value="ARAC-FAMILY TRANSCRIPTIONAL REGULATOR"/>
    <property type="match status" value="1"/>
</dbReference>
<sequence>MEKKTVCILLFNEVDVLDFAGPYEVFSLAASPEERDNHFFQVVTISETGKQISARNGLTVKPDYSFVSHPYLNIVIVPGGYGAKTTELTNQNVITWIKAQAEHTELIASVCTGALLLAKAGLLDKQAATTHWMDVDRLKTEFPLVSVKRGVKYVDEGRIITSAGISAGSMSFHILTRLKAWSMKLILGALRKYEYIL</sequence>
<name>A0A553SFQ7_NIACI</name>
<dbReference type="EMBL" id="RIBP01000004">
    <property type="protein sequence ID" value="TRZ35822.1"/>
    <property type="molecule type" value="Genomic_DNA"/>
</dbReference>
<comment type="caution">
    <text evidence="2">The sequence shown here is derived from an EMBL/GenBank/DDBJ whole genome shotgun (WGS) entry which is preliminary data.</text>
</comment>
<proteinExistence type="predicted"/>
<evidence type="ECO:0000313" key="3">
    <source>
        <dbReference type="Proteomes" id="UP000319837"/>
    </source>
</evidence>
<dbReference type="Gene3D" id="3.40.50.880">
    <property type="match status" value="1"/>
</dbReference>
<dbReference type="SUPFAM" id="SSF52317">
    <property type="entry name" value="Class I glutamine amidotransferase-like"/>
    <property type="match status" value="1"/>
</dbReference>
<dbReference type="RefSeq" id="WP_185764374.1">
    <property type="nucleotide sequence ID" value="NZ_RIBP01000004.1"/>
</dbReference>
<dbReference type="GO" id="GO:0006355">
    <property type="term" value="P:regulation of DNA-templated transcription"/>
    <property type="evidence" value="ECO:0007669"/>
    <property type="project" value="TreeGrafter"/>
</dbReference>
<gene>
    <name evidence="2" type="ORF">CEQ21_09325</name>
</gene>
<feature type="domain" description="DJ-1/PfpI" evidence="1">
    <location>
        <begin position="4"/>
        <end position="167"/>
    </location>
</feature>
<dbReference type="CDD" id="cd03139">
    <property type="entry name" value="GATase1_PfpI_2"/>
    <property type="match status" value="1"/>
</dbReference>
<reference evidence="3" key="1">
    <citation type="submission" date="2018-10" db="EMBL/GenBank/DDBJ databases">
        <title>FDA dAtabase for Regulatory Grade micrObial Sequences (FDA-ARGOS): Supporting development and validation of Infectious Disease Dx tests.</title>
        <authorList>
            <person name="Minogue T."/>
            <person name="Wolcott M."/>
            <person name="Wasieloski L."/>
            <person name="Aguilar W."/>
            <person name="Moore D."/>
            <person name="Tallon L."/>
            <person name="Sadzewicz L."/>
            <person name="Sengamalay N."/>
            <person name="Ott S."/>
            <person name="Godinez A."/>
            <person name="Nagaraj S."/>
            <person name="Vavikolanu K."/>
            <person name="Vyas G."/>
            <person name="Nadendla S."/>
            <person name="George J."/>
            <person name="Sichtig H."/>
        </authorList>
    </citation>
    <scope>NUCLEOTIDE SEQUENCE [LARGE SCALE GENOMIC DNA]</scope>
    <source>
        <strain evidence="3">FDAARGOS_343</strain>
    </source>
</reference>
<dbReference type="InterPro" id="IPR029062">
    <property type="entry name" value="Class_I_gatase-like"/>
</dbReference>
<dbReference type="Pfam" id="PF01965">
    <property type="entry name" value="DJ-1_PfpI"/>
    <property type="match status" value="1"/>
</dbReference>
<dbReference type="Proteomes" id="UP000319837">
    <property type="component" value="Unassembled WGS sequence"/>
</dbReference>
<evidence type="ECO:0000259" key="1">
    <source>
        <dbReference type="Pfam" id="PF01965"/>
    </source>
</evidence>
<dbReference type="PANTHER" id="PTHR43130:SF14">
    <property type="entry name" value="DJ-1_PFPI DOMAIN-CONTAINING PROTEIN"/>
    <property type="match status" value="1"/>
</dbReference>
<protein>
    <submittedName>
        <fullName evidence="2">DJ-1/PfpI family protein</fullName>
    </submittedName>
</protein>
<organism evidence="2 3">
    <name type="scientific">Niallia circulans</name>
    <name type="common">Bacillus circulans</name>
    <dbReference type="NCBI Taxonomy" id="1397"/>
    <lineage>
        <taxon>Bacteria</taxon>
        <taxon>Bacillati</taxon>
        <taxon>Bacillota</taxon>
        <taxon>Bacilli</taxon>
        <taxon>Bacillales</taxon>
        <taxon>Bacillaceae</taxon>
        <taxon>Niallia</taxon>
    </lineage>
</organism>
<accession>A0A553SFQ7</accession>
<dbReference type="AlphaFoldDB" id="A0A553SFQ7"/>
<evidence type="ECO:0000313" key="2">
    <source>
        <dbReference type="EMBL" id="TRZ35822.1"/>
    </source>
</evidence>
<dbReference type="InterPro" id="IPR052158">
    <property type="entry name" value="INH-QAR"/>
</dbReference>
<dbReference type="InterPro" id="IPR002818">
    <property type="entry name" value="DJ-1/PfpI"/>
</dbReference>